<evidence type="ECO:0000313" key="4">
    <source>
        <dbReference type="RefSeq" id="XP_033575801.1"/>
    </source>
</evidence>
<reference evidence="2 4" key="1">
    <citation type="journal article" date="2020" name="Stud. Mycol.">
        <title>101 Dothideomycetes genomes: a test case for predicting lifestyles and emergence of pathogens.</title>
        <authorList>
            <person name="Haridas S."/>
            <person name="Albert R."/>
            <person name="Binder M."/>
            <person name="Bloem J."/>
            <person name="Labutti K."/>
            <person name="Salamov A."/>
            <person name="Andreopoulos B."/>
            <person name="Baker S."/>
            <person name="Barry K."/>
            <person name="Bills G."/>
            <person name="Bluhm B."/>
            <person name="Cannon C."/>
            <person name="Castanera R."/>
            <person name="Culley D."/>
            <person name="Daum C."/>
            <person name="Ezra D."/>
            <person name="Gonzalez J."/>
            <person name="Henrissat B."/>
            <person name="Kuo A."/>
            <person name="Liang C."/>
            <person name="Lipzen A."/>
            <person name="Lutzoni F."/>
            <person name="Magnuson J."/>
            <person name="Mondo S."/>
            <person name="Nolan M."/>
            <person name="Ohm R."/>
            <person name="Pangilinan J."/>
            <person name="Park H.-J."/>
            <person name="Ramirez L."/>
            <person name="Alfaro M."/>
            <person name="Sun H."/>
            <person name="Tritt A."/>
            <person name="Yoshinaga Y."/>
            <person name="Zwiers L.-H."/>
            <person name="Turgeon B."/>
            <person name="Goodwin S."/>
            <person name="Spatafora J."/>
            <person name="Crous P."/>
            <person name="Grigoriev I."/>
        </authorList>
    </citation>
    <scope>NUCLEOTIDE SEQUENCE</scope>
    <source>
        <strain evidence="2 4">CBS 304.34</strain>
    </source>
</reference>
<dbReference type="AlphaFoldDB" id="A0A6A6YLU4"/>
<gene>
    <name evidence="2 4" type="ORF">BDZ99DRAFT_521313</name>
</gene>
<reference evidence="4" key="3">
    <citation type="submission" date="2025-04" db="UniProtKB">
        <authorList>
            <consortium name="RefSeq"/>
        </authorList>
    </citation>
    <scope>IDENTIFICATION</scope>
    <source>
        <strain evidence="4">CBS 304.34</strain>
    </source>
</reference>
<proteinExistence type="predicted"/>
<dbReference type="OrthoDB" id="3793130at2759"/>
<dbReference type="GeneID" id="54466508"/>
<organism evidence="2">
    <name type="scientific">Mytilinidion resinicola</name>
    <dbReference type="NCBI Taxonomy" id="574789"/>
    <lineage>
        <taxon>Eukaryota</taxon>
        <taxon>Fungi</taxon>
        <taxon>Dikarya</taxon>
        <taxon>Ascomycota</taxon>
        <taxon>Pezizomycotina</taxon>
        <taxon>Dothideomycetes</taxon>
        <taxon>Pleosporomycetidae</taxon>
        <taxon>Mytilinidiales</taxon>
        <taxon>Mytilinidiaceae</taxon>
        <taxon>Mytilinidion</taxon>
    </lineage>
</organism>
<sequence>MVLLDSTETHPDENRLRHQPAMKLHKLVCGHWVFTKQPEQCAPNCKVINGPTSWPELLLEKYNLNPFAEASGLGGRVCMVVYLAVDGTIIPCLDNVDAAVIRILMSKHDDRGDLVVLPARPDLLYLFSSQRNTPPPPPTPTEPKAMRGLHTSPGTGKGRKNLTSPKRGRGVTKQSPPSKSSKDKSASWDKSGQKSKQRATGGGGDGMDVGEGLSYGDEGVEYQEGSEEGEVRVKGTLEEEEAAKKLREAEKTFERMALD</sequence>
<name>A0A6A6YLU4_9PEZI</name>
<feature type="compositionally biased region" description="Gly residues" evidence="1">
    <location>
        <begin position="200"/>
        <end position="209"/>
    </location>
</feature>
<keyword evidence="3" id="KW-1185">Reference proteome</keyword>
<dbReference type="RefSeq" id="XP_033575801.1">
    <property type="nucleotide sequence ID" value="XM_033725615.1"/>
</dbReference>
<dbReference type="Proteomes" id="UP000504636">
    <property type="component" value="Unplaced"/>
</dbReference>
<reference evidence="4" key="2">
    <citation type="submission" date="2020-04" db="EMBL/GenBank/DDBJ databases">
        <authorList>
            <consortium name="NCBI Genome Project"/>
        </authorList>
    </citation>
    <scope>NUCLEOTIDE SEQUENCE</scope>
    <source>
        <strain evidence="4">CBS 304.34</strain>
    </source>
</reference>
<dbReference type="EMBL" id="MU003702">
    <property type="protein sequence ID" value="KAF2808837.1"/>
    <property type="molecule type" value="Genomic_DNA"/>
</dbReference>
<evidence type="ECO:0000313" key="2">
    <source>
        <dbReference type="EMBL" id="KAF2808837.1"/>
    </source>
</evidence>
<feature type="compositionally biased region" description="Acidic residues" evidence="1">
    <location>
        <begin position="218"/>
        <end position="228"/>
    </location>
</feature>
<evidence type="ECO:0000313" key="3">
    <source>
        <dbReference type="Proteomes" id="UP000504636"/>
    </source>
</evidence>
<accession>A0A6A6YLU4</accession>
<feature type="region of interest" description="Disordered" evidence="1">
    <location>
        <begin position="127"/>
        <end position="230"/>
    </location>
</feature>
<evidence type="ECO:0000256" key="1">
    <source>
        <dbReference type="SAM" id="MobiDB-lite"/>
    </source>
</evidence>
<protein>
    <submittedName>
        <fullName evidence="2 4">Uncharacterized protein</fullName>
    </submittedName>
</protein>